<dbReference type="NCBIfam" id="NF008283">
    <property type="entry name" value="PRK11061.1"/>
    <property type="match status" value="1"/>
</dbReference>
<dbReference type="PROSITE" id="PS00742">
    <property type="entry name" value="PEP_ENZYMES_2"/>
    <property type="match status" value="1"/>
</dbReference>
<comment type="subcellular location">
    <subcellularLocation>
        <location evidence="3">Cytoplasm</location>
    </subcellularLocation>
</comment>
<dbReference type="NCBIfam" id="TIGR01417">
    <property type="entry name" value="PTS_I_fam"/>
    <property type="match status" value="1"/>
</dbReference>
<dbReference type="GO" id="GO:0046872">
    <property type="term" value="F:metal ion binding"/>
    <property type="evidence" value="ECO:0007669"/>
    <property type="project" value="UniProtKB-KW"/>
</dbReference>
<dbReference type="RefSeq" id="WP_121837105.1">
    <property type="nucleotide sequence ID" value="NZ_ML014753.1"/>
</dbReference>
<dbReference type="InterPro" id="IPR006318">
    <property type="entry name" value="PTS_EI-like"/>
</dbReference>
<dbReference type="Pfam" id="PF02896">
    <property type="entry name" value="PEP-utilizers_C"/>
    <property type="match status" value="1"/>
</dbReference>
<dbReference type="GO" id="GO:0009401">
    <property type="term" value="P:phosphoenolpyruvate-dependent sugar phosphotransferase system"/>
    <property type="evidence" value="ECO:0007669"/>
    <property type="project" value="UniProtKB-KW"/>
</dbReference>
<protein>
    <recommendedName>
        <fullName evidence="5">phosphoenolpyruvate--protein phosphotransferase</fullName>
        <ecNumber evidence="5">2.7.3.9</ecNumber>
    </recommendedName>
</protein>
<gene>
    <name evidence="15" type="primary">ptsP</name>
    <name evidence="15" type="ORF">D5018_00890</name>
</gene>
<dbReference type="InterPro" id="IPR000121">
    <property type="entry name" value="PEP_util_C"/>
</dbReference>
<dbReference type="InterPro" id="IPR015813">
    <property type="entry name" value="Pyrv/PenolPyrv_kinase-like_dom"/>
</dbReference>
<comment type="catalytic activity">
    <reaction evidence="1">
        <text>L-histidyl-[protein] + phosphoenolpyruvate = N(pros)-phospho-L-histidyl-[protein] + pyruvate</text>
        <dbReference type="Rhea" id="RHEA:23880"/>
        <dbReference type="Rhea" id="RHEA-COMP:9745"/>
        <dbReference type="Rhea" id="RHEA-COMP:9746"/>
        <dbReference type="ChEBI" id="CHEBI:15361"/>
        <dbReference type="ChEBI" id="CHEBI:29979"/>
        <dbReference type="ChEBI" id="CHEBI:58702"/>
        <dbReference type="ChEBI" id="CHEBI:64837"/>
        <dbReference type="EC" id="2.7.3.9"/>
    </reaction>
</comment>
<dbReference type="SUPFAM" id="SSF47831">
    <property type="entry name" value="Enzyme I of the PEP:sugar phosphotransferase system HPr-binding (sub)domain"/>
    <property type="match status" value="1"/>
</dbReference>
<evidence type="ECO:0000256" key="6">
    <source>
        <dbReference type="ARBA" id="ARBA00022448"/>
    </source>
</evidence>
<evidence type="ECO:0000256" key="12">
    <source>
        <dbReference type="ARBA" id="ARBA00022777"/>
    </source>
</evidence>
<name>A0A3L8Q216_9GAMM</name>
<keyword evidence="9 15" id="KW-0808">Transferase</keyword>
<dbReference type="SUPFAM" id="SSF52009">
    <property type="entry name" value="Phosphohistidine domain"/>
    <property type="match status" value="1"/>
</dbReference>
<proteinExistence type="inferred from homology"/>
<dbReference type="Pfam" id="PF01590">
    <property type="entry name" value="GAF"/>
    <property type="match status" value="1"/>
</dbReference>
<dbReference type="InterPro" id="IPR029016">
    <property type="entry name" value="GAF-like_dom_sf"/>
</dbReference>
<dbReference type="InterPro" id="IPR008731">
    <property type="entry name" value="PTS_EIN"/>
</dbReference>
<evidence type="ECO:0000256" key="9">
    <source>
        <dbReference type="ARBA" id="ARBA00022679"/>
    </source>
</evidence>
<dbReference type="EC" id="2.7.3.9" evidence="5"/>
<evidence type="ECO:0000256" key="5">
    <source>
        <dbReference type="ARBA" id="ARBA00012232"/>
    </source>
</evidence>
<dbReference type="InterPro" id="IPR008279">
    <property type="entry name" value="PEP-util_enz_mobile_dom"/>
</dbReference>
<keyword evidence="7" id="KW-0963">Cytoplasm</keyword>
<dbReference type="Gene3D" id="3.30.450.40">
    <property type="match status" value="1"/>
</dbReference>
<dbReference type="SUPFAM" id="SSF55781">
    <property type="entry name" value="GAF domain-like"/>
    <property type="match status" value="1"/>
</dbReference>
<dbReference type="SMART" id="SM00065">
    <property type="entry name" value="GAF"/>
    <property type="match status" value="1"/>
</dbReference>
<sequence length="742" mass="82613">MLTTLKKISQSMAAAANYEQALNILVTGTKEAMLTECCSIFILENQKLVLSATDGLQQSAVGKVKVPVSEGLIGLTVQREEPLNLADAHSHPSFKAYPEVMEEEYCALLSVPIIHRKQVLGVITLQQHESRQFTESEEAFLVTLAAQVSLAIGGLQQKEKVNKPRTQVILQGLAASPGIAIAPAVVIGGQISIEQQDVVSEDADLEYHRLHLAITKTRTMLDELAQRFEQEQQEDVVSIFSALQLLLDNSSLGGEYEKEVKLGWKAETAVSRVSLRFIKQFSEMNDPYLKERANDVRELGQKVLRHLIEPNRLKMEFDKPVILVTRDADATILAEFPRQKLAGIITEFGGVNSHASIMARALGIPAVVGVNKLLLADLTDKKLILNAHRGTLLVSPSRAVVKEYQALVRAEQAQERRYRKEMSEPTVTLDGRRIKLYVNAGLLGGIKSEVVNEADGIGLYRTEIAFMLQSHFPSEIEQIKLYSEVLQSMPNRPVVMRTLDIGGDKALPYFPISEVNPFLGWRGIRLSLDHPDLLLIQLRAMMQADHGKQQLQILLPMVSHLSEIDIALQYIERAHTEIESELGKVIPKPKVGVMIEVPSLVYQLDQVAQRVDFVSVGSNDLTQYLLAVDRNNPNVSELYDSYHPGVLRALQRIMLDCRQHELEVSVCGELASEPMGAVLLLAMGCNKLSMNHGNIPKINYVLRRVSLSELKPLLRSCLLLDSGEEVRDLVHNYFSQKSIKCS</sequence>
<keyword evidence="12" id="KW-0418">Kinase</keyword>
<feature type="domain" description="GAF" evidence="14">
    <location>
        <begin position="17"/>
        <end position="162"/>
    </location>
</feature>
<reference evidence="15 16" key="1">
    <citation type="submission" date="2018-09" db="EMBL/GenBank/DDBJ databases">
        <title>Phylogeny of the Shewanellaceae, and recommendation for two new genera, Pseudoshewanella and Parashewanella.</title>
        <authorList>
            <person name="Wang G."/>
        </authorList>
    </citation>
    <scope>NUCLEOTIDE SEQUENCE [LARGE SCALE GENOMIC DNA]</scope>
    <source>
        <strain evidence="15 16">C51</strain>
    </source>
</reference>
<dbReference type="GO" id="GO:0008965">
    <property type="term" value="F:phosphoenolpyruvate-protein phosphotransferase activity"/>
    <property type="evidence" value="ECO:0007669"/>
    <property type="project" value="UniProtKB-EC"/>
</dbReference>
<dbReference type="AlphaFoldDB" id="A0A3L8Q216"/>
<keyword evidence="10" id="KW-0598">Phosphotransferase system</keyword>
<dbReference type="EMBL" id="QZEI01000001">
    <property type="protein sequence ID" value="RLV61706.1"/>
    <property type="molecule type" value="Genomic_DNA"/>
</dbReference>
<organism evidence="15 16">
    <name type="scientific">Parashewanella curva</name>
    <dbReference type="NCBI Taxonomy" id="2338552"/>
    <lineage>
        <taxon>Bacteria</taxon>
        <taxon>Pseudomonadati</taxon>
        <taxon>Pseudomonadota</taxon>
        <taxon>Gammaproteobacteria</taxon>
        <taxon>Alteromonadales</taxon>
        <taxon>Shewanellaceae</taxon>
        <taxon>Parashewanella</taxon>
    </lineage>
</organism>
<dbReference type="Proteomes" id="UP000281474">
    <property type="component" value="Unassembled WGS sequence"/>
</dbReference>
<dbReference type="InterPro" id="IPR023151">
    <property type="entry name" value="PEP_util_CS"/>
</dbReference>
<dbReference type="Pfam" id="PF05524">
    <property type="entry name" value="PEP-utilisers_N"/>
    <property type="match status" value="1"/>
</dbReference>
<dbReference type="Gene3D" id="3.50.30.10">
    <property type="entry name" value="Phosphohistidine domain"/>
    <property type="match status" value="1"/>
</dbReference>
<evidence type="ECO:0000256" key="4">
    <source>
        <dbReference type="ARBA" id="ARBA00007837"/>
    </source>
</evidence>
<dbReference type="InterPro" id="IPR050499">
    <property type="entry name" value="PEP-utilizing_PTS_enzyme"/>
</dbReference>
<evidence type="ECO:0000256" key="3">
    <source>
        <dbReference type="ARBA" id="ARBA00004496"/>
    </source>
</evidence>
<evidence type="ECO:0000256" key="7">
    <source>
        <dbReference type="ARBA" id="ARBA00022490"/>
    </source>
</evidence>
<dbReference type="OrthoDB" id="9765468at2"/>
<evidence type="ECO:0000256" key="2">
    <source>
        <dbReference type="ARBA" id="ARBA00001946"/>
    </source>
</evidence>
<dbReference type="PANTHER" id="PTHR46244">
    <property type="entry name" value="PHOSPHOENOLPYRUVATE-PROTEIN PHOSPHOTRANSFERASE"/>
    <property type="match status" value="1"/>
</dbReference>
<comment type="cofactor">
    <cofactor evidence="2">
        <name>Mg(2+)</name>
        <dbReference type="ChEBI" id="CHEBI:18420"/>
    </cofactor>
</comment>
<keyword evidence="6" id="KW-0813">Transport</keyword>
<keyword evidence="11" id="KW-0479">Metal-binding</keyword>
<comment type="caution">
    <text evidence="15">The sequence shown here is derived from an EMBL/GenBank/DDBJ whole genome shotgun (WGS) entry which is preliminary data.</text>
</comment>
<dbReference type="Pfam" id="PF00391">
    <property type="entry name" value="PEP-utilizers"/>
    <property type="match status" value="1"/>
</dbReference>
<comment type="similarity">
    <text evidence="4">Belongs to the PEP-utilizing enzyme family.</text>
</comment>
<evidence type="ECO:0000313" key="16">
    <source>
        <dbReference type="Proteomes" id="UP000281474"/>
    </source>
</evidence>
<accession>A0A3L8Q216</accession>
<evidence type="ECO:0000256" key="1">
    <source>
        <dbReference type="ARBA" id="ARBA00000683"/>
    </source>
</evidence>
<evidence type="ECO:0000259" key="14">
    <source>
        <dbReference type="SMART" id="SM00065"/>
    </source>
</evidence>
<dbReference type="Gene3D" id="3.20.20.60">
    <property type="entry name" value="Phosphoenolpyruvate-binding domains"/>
    <property type="match status" value="1"/>
</dbReference>
<dbReference type="InterPro" id="IPR018274">
    <property type="entry name" value="PEP_util_AS"/>
</dbReference>
<evidence type="ECO:0000256" key="11">
    <source>
        <dbReference type="ARBA" id="ARBA00022723"/>
    </source>
</evidence>
<evidence type="ECO:0000256" key="8">
    <source>
        <dbReference type="ARBA" id="ARBA00022597"/>
    </source>
</evidence>
<evidence type="ECO:0000256" key="10">
    <source>
        <dbReference type="ARBA" id="ARBA00022683"/>
    </source>
</evidence>
<dbReference type="GO" id="GO:0005737">
    <property type="term" value="C:cytoplasm"/>
    <property type="evidence" value="ECO:0007669"/>
    <property type="project" value="UniProtKB-SubCell"/>
</dbReference>
<dbReference type="PRINTS" id="PR01736">
    <property type="entry name" value="PHPHTRNFRASE"/>
</dbReference>
<dbReference type="InterPro" id="IPR036618">
    <property type="entry name" value="PtsI_HPr-bd_sf"/>
</dbReference>
<dbReference type="Gene3D" id="1.10.274.10">
    <property type="entry name" value="PtsI, HPr-binding domain"/>
    <property type="match status" value="1"/>
</dbReference>
<keyword evidence="8" id="KW-0762">Sugar transport</keyword>
<dbReference type="InterPro" id="IPR036637">
    <property type="entry name" value="Phosphohistidine_dom_sf"/>
</dbReference>
<evidence type="ECO:0000256" key="13">
    <source>
        <dbReference type="ARBA" id="ARBA00022842"/>
    </source>
</evidence>
<dbReference type="SUPFAM" id="SSF51621">
    <property type="entry name" value="Phosphoenolpyruvate/pyruvate domain"/>
    <property type="match status" value="1"/>
</dbReference>
<dbReference type="PROSITE" id="PS00370">
    <property type="entry name" value="PEP_ENZYMES_PHOS_SITE"/>
    <property type="match status" value="1"/>
</dbReference>
<keyword evidence="16" id="KW-1185">Reference proteome</keyword>
<keyword evidence="13" id="KW-0460">Magnesium</keyword>
<dbReference type="GO" id="GO:0016301">
    <property type="term" value="F:kinase activity"/>
    <property type="evidence" value="ECO:0007669"/>
    <property type="project" value="UniProtKB-KW"/>
</dbReference>
<keyword evidence="15" id="KW-0670">Pyruvate</keyword>
<dbReference type="PANTHER" id="PTHR46244:SF1">
    <property type="entry name" value="PHOSPHOENOLPYRUVATE-DEPENDENT PHOSPHOTRANSFERASE SYSTEM"/>
    <property type="match status" value="1"/>
</dbReference>
<evidence type="ECO:0000313" key="15">
    <source>
        <dbReference type="EMBL" id="RLV61706.1"/>
    </source>
</evidence>
<dbReference type="InterPro" id="IPR040442">
    <property type="entry name" value="Pyrv_kinase-like_dom_sf"/>
</dbReference>
<dbReference type="InterPro" id="IPR003018">
    <property type="entry name" value="GAF"/>
</dbReference>